<reference evidence="1" key="1">
    <citation type="submission" date="2020-11" db="EMBL/GenBank/DDBJ databases">
        <authorList>
            <consortium name="DOE Joint Genome Institute"/>
            <person name="Ahrendt S."/>
            <person name="Riley R."/>
            <person name="Andreopoulos W."/>
            <person name="Labutti K."/>
            <person name="Pangilinan J."/>
            <person name="Ruiz-Duenas F.J."/>
            <person name="Barrasa J.M."/>
            <person name="Sanchez-Garcia M."/>
            <person name="Camarero S."/>
            <person name="Miyauchi S."/>
            <person name="Serrano A."/>
            <person name="Linde D."/>
            <person name="Babiker R."/>
            <person name="Drula E."/>
            <person name="Ayuso-Fernandez I."/>
            <person name="Pacheco R."/>
            <person name="Padilla G."/>
            <person name="Ferreira P."/>
            <person name="Barriuso J."/>
            <person name="Kellner H."/>
            <person name="Castanera R."/>
            <person name="Alfaro M."/>
            <person name="Ramirez L."/>
            <person name="Pisabarro A.G."/>
            <person name="Kuo A."/>
            <person name="Tritt A."/>
            <person name="Lipzen A."/>
            <person name="He G."/>
            <person name="Yan M."/>
            <person name="Ng V."/>
            <person name="Cullen D."/>
            <person name="Martin F."/>
            <person name="Rosso M.-N."/>
            <person name="Henrissat B."/>
            <person name="Hibbett D."/>
            <person name="Martinez A.T."/>
            <person name="Grigoriev I.V."/>
        </authorList>
    </citation>
    <scope>NUCLEOTIDE SEQUENCE</scope>
    <source>
        <strain evidence="1">AH 40177</strain>
    </source>
</reference>
<sequence>MPPQKSTPKIYQMLIRANKTTVFVTVPPSTTIGSLKAEAFSALTSDLNEEEGIPKVSSVEEFHLCRVLKGKQREYEVLDEQDSIKNLKLANWEVLYVQFMDAKGDPIPIVASDPPVDDEDEETEKQ</sequence>
<protein>
    <submittedName>
        <fullName evidence="1">Uncharacterized protein</fullName>
    </submittedName>
</protein>
<organism evidence="1 2">
    <name type="scientific">Rhodocollybia butyracea</name>
    <dbReference type="NCBI Taxonomy" id="206335"/>
    <lineage>
        <taxon>Eukaryota</taxon>
        <taxon>Fungi</taxon>
        <taxon>Dikarya</taxon>
        <taxon>Basidiomycota</taxon>
        <taxon>Agaricomycotina</taxon>
        <taxon>Agaricomycetes</taxon>
        <taxon>Agaricomycetidae</taxon>
        <taxon>Agaricales</taxon>
        <taxon>Marasmiineae</taxon>
        <taxon>Omphalotaceae</taxon>
        <taxon>Rhodocollybia</taxon>
    </lineage>
</organism>
<dbReference type="EMBL" id="JADNRY010000070">
    <property type="protein sequence ID" value="KAF9067653.1"/>
    <property type="molecule type" value="Genomic_DNA"/>
</dbReference>
<keyword evidence="2" id="KW-1185">Reference proteome</keyword>
<evidence type="ECO:0000313" key="1">
    <source>
        <dbReference type="EMBL" id="KAF9067653.1"/>
    </source>
</evidence>
<proteinExistence type="predicted"/>
<evidence type="ECO:0000313" key="2">
    <source>
        <dbReference type="Proteomes" id="UP000772434"/>
    </source>
</evidence>
<dbReference type="Proteomes" id="UP000772434">
    <property type="component" value="Unassembled WGS sequence"/>
</dbReference>
<dbReference type="OrthoDB" id="3173670at2759"/>
<name>A0A9P5U796_9AGAR</name>
<accession>A0A9P5U796</accession>
<dbReference type="AlphaFoldDB" id="A0A9P5U796"/>
<comment type="caution">
    <text evidence="1">The sequence shown here is derived from an EMBL/GenBank/DDBJ whole genome shotgun (WGS) entry which is preliminary data.</text>
</comment>
<gene>
    <name evidence="1" type="ORF">BDP27DRAFT_1448946</name>
</gene>